<name>W1NKD2_AMBTC</name>
<reference evidence="2" key="1">
    <citation type="journal article" date="2013" name="Science">
        <title>The Amborella genome and the evolution of flowering plants.</title>
        <authorList>
            <consortium name="Amborella Genome Project"/>
        </authorList>
    </citation>
    <scope>NUCLEOTIDE SEQUENCE [LARGE SCALE GENOMIC DNA]</scope>
</reference>
<dbReference type="Proteomes" id="UP000017836">
    <property type="component" value="Unassembled WGS sequence"/>
</dbReference>
<dbReference type="HOGENOM" id="CLU_2657774_0_0_1"/>
<dbReference type="EMBL" id="KI397373">
    <property type="protein sequence ID" value="ERM95931.1"/>
    <property type="molecule type" value="Genomic_DNA"/>
</dbReference>
<accession>W1NKD2</accession>
<keyword evidence="2" id="KW-1185">Reference proteome</keyword>
<dbReference type="AlphaFoldDB" id="W1NKD2"/>
<evidence type="ECO:0000313" key="2">
    <source>
        <dbReference type="Proteomes" id="UP000017836"/>
    </source>
</evidence>
<dbReference type="Gramene" id="ERM95931">
    <property type="protein sequence ID" value="ERM95931"/>
    <property type="gene ID" value="AMTR_s00060p00189400"/>
</dbReference>
<organism evidence="1 2">
    <name type="scientific">Amborella trichopoda</name>
    <dbReference type="NCBI Taxonomy" id="13333"/>
    <lineage>
        <taxon>Eukaryota</taxon>
        <taxon>Viridiplantae</taxon>
        <taxon>Streptophyta</taxon>
        <taxon>Embryophyta</taxon>
        <taxon>Tracheophyta</taxon>
        <taxon>Spermatophyta</taxon>
        <taxon>Magnoliopsida</taxon>
        <taxon>Amborellales</taxon>
        <taxon>Amborellaceae</taxon>
        <taxon>Amborella</taxon>
    </lineage>
</organism>
<sequence length="76" mass="8354">MDDEGLEILGEGCIGTSNSCVVTFSHLKESALPTGMGMGVHCDSPPDPGRLVSQFLIIYHWAFNVWKIDESHSRSF</sequence>
<gene>
    <name evidence="1" type="ORF">AMTR_s00060p00189400</name>
</gene>
<protein>
    <submittedName>
        <fullName evidence="1">Uncharacterized protein</fullName>
    </submittedName>
</protein>
<evidence type="ECO:0000313" key="1">
    <source>
        <dbReference type="EMBL" id="ERM95931.1"/>
    </source>
</evidence>
<proteinExistence type="predicted"/>